<feature type="binding site" evidence="9">
    <location>
        <position position="8"/>
    </location>
    <ligand>
        <name>Mg(2+)</name>
        <dbReference type="ChEBI" id="CHEBI:18420"/>
    </ligand>
</feature>
<keyword evidence="5 9" id="KW-0547">Nucleotide-binding</keyword>
<dbReference type="HAMAP" id="MF_00020">
    <property type="entry name" value="Acetate_kinase"/>
    <property type="match status" value="1"/>
</dbReference>
<dbReference type="PROSITE" id="PS01075">
    <property type="entry name" value="ACETATE_KINASE_1"/>
    <property type="match status" value="1"/>
</dbReference>
<keyword evidence="7 9" id="KW-0067">ATP-binding</keyword>
<dbReference type="KEGG" id="nik:F5I99_03140"/>
<keyword evidence="3 9" id="KW-0808">Transferase</keyword>
<evidence type="ECO:0000256" key="1">
    <source>
        <dbReference type="ARBA" id="ARBA00008748"/>
    </source>
</evidence>
<organism evidence="11 12">
    <name type="scientific">Nitrincola iocasae</name>
    <dbReference type="NCBI Taxonomy" id="2614693"/>
    <lineage>
        <taxon>Bacteria</taxon>
        <taxon>Pseudomonadati</taxon>
        <taxon>Pseudomonadota</taxon>
        <taxon>Gammaproteobacteria</taxon>
        <taxon>Oceanospirillales</taxon>
        <taxon>Oceanospirillaceae</taxon>
        <taxon>Nitrincola</taxon>
    </lineage>
</organism>
<feature type="site" description="Transition state stabilizer" evidence="9">
    <location>
        <position position="242"/>
    </location>
</feature>
<comment type="caution">
    <text evidence="9">Lacks conserved residue(s) required for the propagation of feature annotation.</text>
</comment>
<evidence type="ECO:0000256" key="6">
    <source>
        <dbReference type="ARBA" id="ARBA00022777"/>
    </source>
</evidence>
<gene>
    <name evidence="9" type="primary">ackA</name>
    <name evidence="11" type="ORF">F5I99_03140</name>
</gene>
<evidence type="ECO:0000256" key="8">
    <source>
        <dbReference type="ARBA" id="ARBA00022842"/>
    </source>
</evidence>
<evidence type="ECO:0000256" key="7">
    <source>
        <dbReference type="ARBA" id="ARBA00022840"/>
    </source>
</evidence>
<dbReference type="GO" id="GO:0000287">
    <property type="term" value="F:magnesium ion binding"/>
    <property type="evidence" value="ECO:0007669"/>
    <property type="project" value="UniProtKB-UniRule"/>
</dbReference>
<dbReference type="GO" id="GO:0006085">
    <property type="term" value="P:acetyl-CoA biosynthetic process"/>
    <property type="evidence" value="ECO:0007669"/>
    <property type="project" value="UniProtKB-UniRule"/>
</dbReference>
<dbReference type="InterPro" id="IPR023865">
    <property type="entry name" value="Aliphatic_acid_kinase_CS"/>
</dbReference>
<evidence type="ECO:0000256" key="2">
    <source>
        <dbReference type="ARBA" id="ARBA00022490"/>
    </source>
</evidence>
<feature type="binding site" evidence="9">
    <location>
        <begin position="330"/>
        <end position="334"/>
    </location>
    <ligand>
        <name>ATP</name>
        <dbReference type="ChEBI" id="CHEBI:30616"/>
    </ligand>
</feature>
<proteinExistence type="inferred from homology"/>
<comment type="cofactor">
    <cofactor evidence="9">
        <name>Mg(2+)</name>
        <dbReference type="ChEBI" id="CHEBI:18420"/>
    </cofactor>
    <cofactor evidence="9">
        <name>Mn(2+)</name>
        <dbReference type="ChEBI" id="CHEBI:29035"/>
    </cofactor>
    <text evidence="9">Mg(2+). Can also accept Mn(2+).</text>
</comment>
<evidence type="ECO:0000256" key="3">
    <source>
        <dbReference type="ARBA" id="ARBA00022679"/>
    </source>
</evidence>
<dbReference type="GO" id="GO:0005829">
    <property type="term" value="C:cytosol"/>
    <property type="evidence" value="ECO:0007669"/>
    <property type="project" value="TreeGrafter"/>
</dbReference>
<dbReference type="RefSeq" id="WP_151053608.1">
    <property type="nucleotide sequence ID" value="NZ_CP044222.1"/>
</dbReference>
<comment type="catalytic activity">
    <reaction evidence="9">
        <text>acetate + ATP = acetyl phosphate + ADP</text>
        <dbReference type="Rhea" id="RHEA:11352"/>
        <dbReference type="ChEBI" id="CHEBI:22191"/>
        <dbReference type="ChEBI" id="CHEBI:30089"/>
        <dbReference type="ChEBI" id="CHEBI:30616"/>
        <dbReference type="ChEBI" id="CHEBI:456216"/>
        <dbReference type="EC" id="2.7.2.1"/>
    </reaction>
</comment>
<dbReference type="PANTHER" id="PTHR21060">
    <property type="entry name" value="ACETATE KINASE"/>
    <property type="match status" value="1"/>
</dbReference>
<dbReference type="InterPro" id="IPR043129">
    <property type="entry name" value="ATPase_NBD"/>
</dbReference>
<dbReference type="GO" id="GO:0006083">
    <property type="term" value="P:acetate metabolic process"/>
    <property type="evidence" value="ECO:0007669"/>
    <property type="project" value="TreeGrafter"/>
</dbReference>
<dbReference type="Pfam" id="PF00871">
    <property type="entry name" value="Acetate_kinase"/>
    <property type="match status" value="1"/>
</dbReference>
<dbReference type="Gene3D" id="3.30.420.40">
    <property type="match status" value="2"/>
</dbReference>
<feature type="binding site" evidence="9">
    <location>
        <begin position="209"/>
        <end position="213"/>
    </location>
    <ligand>
        <name>ATP</name>
        <dbReference type="ChEBI" id="CHEBI:30616"/>
    </ligand>
</feature>
<dbReference type="InterPro" id="IPR004372">
    <property type="entry name" value="Ac/propionate_kinase"/>
</dbReference>
<feature type="site" description="Transition state stabilizer" evidence="9">
    <location>
        <position position="184"/>
    </location>
</feature>
<evidence type="ECO:0000256" key="10">
    <source>
        <dbReference type="RuleBase" id="RU003835"/>
    </source>
</evidence>
<dbReference type="PANTHER" id="PTHR21060:SF21">
    <property type="entry name" value="ACETATE KINASE"/>
    <property type="match status" value="1"/>
</dbReference>
<dbReference type="NCBIfam" id="TIGR00016">
    <property type="entry name" value="ackA"/>
    <property type="match status" value="1"/>
</dbReference>
<evidence type="ECO:0000313" key="11">
    <source>
        <dbReference type="EMBL" id="QEW05563.1"/>
    </source>
</evidence>
<dbReference type="PRINTS" id="PR00471">
    <property type="entry name" value="ACETATEKNASE"/>
</dbReference>
<feature type="active site" description="Proton donor/acceptor" evidence="9">
    <location>
        <position position="153"/>
    </location>
</feature>
<accession>A0A5J6LAK6</accession>
<feature type="binding site" evidence="9">
    <location>
        <position position="15"/>
    </location>
    <ligand>
        <name>ATP</name>
        <dbReference type="ChEBI" id="CHEBI:30616"/>
    </ligand>
</feature>
<name>A0A5J6LAK6_9GAMM</name>
<comment type="subcellular location">
    <subcellularLocation>
        <location evidence="9">Cytoplasm</location>
    </subcellularLocation>
</comment>
<feature type="binding site" evidence="9">
    <location>
        <position position="96"/>
    </location>
    <ligand>
        <name>substrate</name>
    </ligand>
</feature>
<comment type="pathway">
    <text evidence="9">Metabolic intermediate biosynthesis; acetyl-CoA biosynthesis; acetyl-CoA from acetate: step 1/2.</text>
</comment>
<keyword evidence="6 9" id="KW-0418">Kinase</keyword>
<dbReference type="InterPro" id="IPR000890">
    <property type="entry name" value="Aliphatic_acid_kin_short-chain"/>
</dbReference>
<dbReference type="PIRSF" id="PIRSF000722">
    <property type="entry name" value="Acetate_prop_kin"/>
    <property type="match status" value="1"/>
</dbReference>
<comment type="similarity">
    <text evidence="1 9 10">Belongs to the acetokinase family.</text>
</comment>
<comment type="function">
    <text evidence="9">Catalyzes the formation of acetyl phosphate from acetate and ATP. Can also catalyze the reverse reaction.</text>
</comment>
<evidence type="ECO:0000256" key="5">
    <source>
        <dbReference type="ARBA" id="ARBA00022741"/>
    </source>
</evidence>
<dbReference type="Proteomes" id="UP000325606">
    <property type="component" value="Chromosome"/>
</dbReference>
<sequence>MKTLLTVNGGSSSLKCGLYKVSLEGLENLCVVKLGNLLGEGVRFGATDAQGAPLETRTLDMGDCGREQRHQAALNEVLNWLQKQYPGHELIATGHRIVHGGNDFSKPVLMTDEVSSQLLQFIPLAPLHQPYNLKLIEAIKNLLPELPAVGCFDTMFHTSQSHLERLYAIPKHLTNEGVIKYGFHGLSYEFILHQLRQTDSSQLKTVVCHLGAGASMCAISNQKSVASSMGFTAVEGLPMGSRCGNIDPGVILYLMREYAMDVDAIEKLLYKESGWFGVSGGISSDMLELHKAGHPDAEEAIDLFCLRIAEEAGRLAAAMGGIEQIVFTGGVGENDADVRSRVVERCNWLGAELDSEANQKNALIINTDSSTLALRVIPTDEEMMIAMHTLSKIN</sequence>
<keyword evidence="8 9" id="KW-0460">Magnesium</keyword>
<keyword evidence="2 9" id="KW-0963">Cytoplasm</keyword>
<keyword evidence="4 9" id="KW-0479">Metal-binding</keyword>
<protein>
    <recommendedName>
        <fullName evidence="9">Acetate kinase</fullName>
        <ecNumber evidence="9">2.7.2.1</ecNumber>
    </recommendedName>
    <alternativeName>
        <fullName evidence="9">Acetokinase</fullName>
    </alternativeName>
</protein>
<dbReference type="SUPFAM" id="SSF53067">
    <property type="entry name" value="Actin-like ATPase domain"/>
    <property type="match status" value="2"/>
</dbReference>
<evidence type="ECO:0000256" key="9">
    <source>
        <dbReference type="HAMAP-Rule" id="MF_00020"/>
    </source>
</evidence>
<feature type="binding site" evidence="9">
    <location>
        <position position="381"/>
    </location>
    <ligand>
        <name>Mg(2+)</name>
        <dbReference type="ChEBI" id="CHEBI:18420"/>
    </ligand>
</feature>
<reference evidence="11 12" key="1">
    <citation type="submission" date="2019-09" db="EMBL/GenBank/DDBJ databases">
        <title>Nitrincola iocasae sp. nov., a bacterium isolated from the sediment collected at a cold seep field in South China Sea.</title>
        <authorList>
            <person name="Zhang H."/>
            <person name="Wang H."/>
            <person name="Li C."/>
        </authorList>
    </citation>
    <scope>NUCLEOTIDE SEQUENCE [LARGE SCALE GENOMIC DNA]</scope>
    <source>
        <strain evidence="11 12">KXZD1103</strain>
    </source>
</reference>
<dbReference type="GO" id="GO:0005524">
    <property type="term" value="F:ATP binding"/>
    <property type="evidence" value="ECO:0007669"/>
    <property type="project" value="UniProtKB-KW"/>
</dbReference>
<evidence type="ECO:0000256" key="4">
    <source>
        <dbReference type="ARBA" id="ARBA00022723"/>
    </source>
</evidence>
<dbReference type="GO" id="GO:0008776">
    <property type="term" value="F:acetate kinase activity"/>
    <property type="evidence" value="ECO:0007669"/>
    <property type="project" value="UniProtKB-UniRule"/>
</dbReference>
<dbReference type="EC" id="2.7.2.1" evidence="9"/>
<evidence type="ECO:0000313" key="12">
    <source>
        <dbReference type="Proteomes" id="UP000325606"/>
    </source>
</evidence>
<comment type="subunit">
    <text evidence="9">Homodimer.</text>
</comment>
<dbReference type="UniPathway" id="UPA00340">
    <property type="reaction ID" value="UER00458"/>
</dbReference>
<dbReference type="EMBL" id="CP044222">
    <property type="protein sequence ID" value="QEW05563.1"/>
    <property type="molecule type" value="Genomic_DNA"/>
</dbReference>
<keyword evidence="12" id="KW-1185">Reference proteome</keyword>
<dbReference type="AlphaFoldDB" id="A0A5J6LAK6"/>